<dbReference type="EMBL" id="JAOQAZ010000025">
    <property type="protein sequence ID" value="KAJ4252958.1"/>
    <property type="molecule type" value="Genomic_DNA"/>
</dbReference>
<feature type="compositionally biased region" description="Polar residues" evidence="2">
    <location>
        <begin position="179"/>
        <end position="189"/>
    </location>
</feature>
<gene>
    <name evidence="3" type="ORF">NW762_010867</name>
</gene>
<feature type="compositionally biased region" description="Basic residues" evidence="2">
    <location>
        <begin position="166"/>
        <end position="175"/>
    </location>
</feature>
<evidence type="ECO:0000313" key="3">
    <source>
        <dbReference type="EMBL" id="KAJ4252958.1"/>
    </source>
</evidence>
<accession>A0A9W8RR58</accession>
<proteinExistence type="predicted"/>
<dbReference type="Proteomes" id="UP001152049">
    <property type="component" value="Unassembled WGS sequence"/>
</dbReference>
<sequence>MATTRQALRQQKTVDFDQKSKSKARTKANASNKGPKKTPRGWEGQEWCTLLAHLEWSDKVKKDFWNEGFPRFNKAVGSPFPRNQVRGKLRREWGDYGRKTGQNTYNDAFERGLKAFDLPDDAMDRVKPPLDSPHDSESSSGNPSIEVATPRHEKERDGHQATTKGATRKPRRIVRLRTSPRNLRASGNRSKANPDVIEVMDSEDELTSYLPPDDATTRRNEMLSQRAETPGTQILIDAIESKDKEMASLKNRIFSMENEKARLNDEIKELRRCNPDAEVKRRLEKMFDDLQAKSQRNLSFDMDKRGLQKERIVQSYETLYRNIHDACLDLVLVDGELPAQDFGFYYTAQSWAHKTFNQDIGRCIRDINMGRLSKLDVLMGLITRAVIERVFVPAFPNVLSTPSPMAEFYRNEILSYNGPDELHKVDLTSLFFLMHYRKSEILEIKERDLLDAA</sequence>
<feature type="compositionally biased region" description="Polar residues" evidence="2">
    <location>
        <begin position="1"/>
        <end position="11"/>
    </location>
</feature>
<comment type="caution">
    <text evidence="3">The sequence shown here is derived from an EMBL/GenBank/DDBJ whole genome shotgun (WGS) entry which is preliminary data.</text>
</comment>
<feature type="region of interest" description="Disordered" evidence="2">
    <location>
        <begin position="120"/>
        <end position="189"/>
    </location>
</feature>
<evidence type="ECO:0000256" key="2">
    <source>
        <dbReference type="SAM" id="MobiDB-lite"/>
    </source>
</evidence>
<feature type="region of interest" description="Disordered" evidence="2">
    <location>
        <begin position="1"/>
        <end position="43"/>
    </location>
</feature>
<feature type="compositionally biased region" description="Basic and acidic residues" evidence="2">
    <location>
        <begin position="149"/>
        <end position="159"/>
    </location>
</feature>
<dbReference type="AlphaFoldDB" id="A0A9W8RR58"/>
<evidence type="ECO:0000256" key="1">
    <source>
        <dbReference type="SAM" id="Coils"/>
    </source>
</evidence>
<evidence type="ECO:0000313" key="4">
    <source>
        <dbReference type="Proteomes" id="UP001152049"/>
    </source>
</evidence>
<reference evidence="3" key="1">
    <citation type="submission" date="2022-09" db="EMBL/GenBank/DDBJ databases">
        <title>Fusarium specimens isolated from Avocado Roots.</title>
        <authorList>
            <person name="Stajich J."/>
            <person name="Roper C."/>
            <person name="Heimlech-Rivalta G."/>
        </authorList>
    </citation>
    <scope>NUCLEOTIDE SEQUENCE</scope>
    <source>
        <strain evidence="3">CF00136</strain>
    </source>
</reference>
<keyword evidence="4" id="KW-1185">Reference proteome</keyword>
<keyword evidence="1" id="KW-0175">Coiled coil</keyword>
<feature type="coiled-coil region" evidence="1">
    <location>
        <begin position="239"/>
        <end position="280"/>
    </location>
</feature>
<name>A0A9W8RR58_9HYPO</name>
<organism evidence="3 4">
    <name type="scientific">Fusarium torreyae</name>
    <dbReference type="NCBI Taxonomy" id="1237075"/>
    <lineage>
        <taxon>Eukaryota</taxon>
        <taxon>Fungi</taxon>
        <taxon>Dikarya</taxon>
        <taxon>Ascomycota</taxon>
        <taxon>Pezizomycotina</taxon>
        <taxon>Sordariomycetes</taxon>
        <taxon>Hypocreomycetidae</taxon>
        <taxon>Hypocreales</taxon>
        <taxon>Nectriaceae</taxon>
        <taxon>Fusarium</taxon>
    </lineage>
</organism>
<dbReference type="OrthoDB" id="5089032at2759"/>
<protein>
    <submittedName>
        <fullName evidence="3">Uncharacterized protein</fullName>
    </submittedName>
</protein>
<feature type="compositionally biased region" description="Basic and acidic residues" evidence="2">
    <location>
        <begin position="122"/>
        <end position="137"/>
    </location>
</feature>